<evidence type="ECO:0000256" key="1">
    <source>
        <dbReference type="SAM" id="Coils"/>
    </source>
</evidence>
<feature type="compositionally biased region" description="Basic and acidic residues" evidence="2">
    <location>
        <begin position="14"/>
        <end position="23"/>
    </location>
</feature>
<dbReference type="Proteomes" id="UP000789595">
    <property type="component" value="Unassembled WGS sequence"/>
</dbReference>
<feature type="region of interest" description="Disordered" evidence="2">
    <location>
        <begin position="1"/>
        <end position="151"/>
    </location>
</feature>
<feature type="compositionally biased region" description="Low complexity" evidence="2">
    <location>
        <begin position="24"/>
        <end position="33"/>
    </location>
</feature>
<feature type="compositionally biased region" description="Basic and acidic residues" evidence="2">
    <location>
        <begin position="199"/>
        <end position="212"/>
    </location>
</feature>
<reference evidence="3" key="1">
    <citation type="submission" date="2021-01" db="EMBL/GenBank/DDBJ databases">
        <authorList>
            <person name="Corre E."/>
            <person name="Pelletier E."/>
            <person name="Niang G."/>
            <person name="Scheremetjew M."/>
            <person name="Finn R."/>
            <person name="Kale V."/>
            <person name="Holt S."/>
            <person name="Cochrane G."/>
            <person name="Meng A."/>
            <person name="Brown T."/>
            <person name="Cohen L."/>
        </authorList>
    </citation>
    <scope>NUCLEOTIDE SEQUENCE</scope>
    <source>
        <strain evidence="3">CCMP1756</strain>
    </source>
</reference>
<sequence>MERPGGLGGSQEAAARDRADLKKQLAQAAAQTQGEEDLRDAPRHVQQRTPRTSPQKPSRQTPNAGPHGRRRTGDAQAPGAQAPGAAETTSSEGGLTGALGQAADQLSQMLVDQESRATTSEGRLRAEDAEARDHDGDHSIEEAPAADAAPAAAPAAASAWCDDDRIVLKALRSAGSSTGHRLSLARLRKAAERHGLTIRGKKDAPKLKKALEAAEPASSSSDDEDGIVPGARVRTLTHGAGVVLGGLAGNGCPRVRLDVPFLPLAGVYKSEVAIPKAQLTRLAPGDAGYEAPSTTGAAGSGTTAPSAAGSGAGAAFALKVARVLGRPAEHALGFAAPPEVVAPRAAPTLVVPQGLIRVTDANEILDRAADEAQRALGEHLSKLEALKADLDQKEAEAKMISRTDLDQQEAHVKDAREAYAAEAAKGPQLKAAFAEASRARIAAMLTFCPALADLIRNDVDPLREEEAEQEALRRRVSVQLANAESDAAKQLGKSINPRNGSVLWDVAPHRGTPPRGVLALQCPRGNCRARYWFPFKEIHDVVMRNSQKSLACKKEGCGFRMCISLGDFGDRRAREDEMDDELERWGFDFA</sequence>
<evidence type="ECO:0000313" key="3">
    <source>
        <dbReference type="EMBL" id="CAE0702656.1"/>
    </source>
</evidence>
<feature type="compositionally biased region" description="Low complexity" evidence="2">
    <location>
        <begin position="75"/>
        <end position="86"/>
    </location>
</feature>
<feature type="compositionally biased region" description="Basic and acidic residues" evidence="2">
    <location>
        <begin position="122"/>
        <end position="141"/>
    </location>
</feature>
<evidence type="ECO:0000313" key="4">
    <source>
        <dbReference type="EMBL" id="CAH0372355.1"/>
    </source>
</evidence>
<protein>
    <submittedName>
        <fullName evidence="3">Uncharacterized protein</fullName>
    </submittedName>
</protein>
<feature type="region of interest" description="Disordered" evidence="2">
    <location>
        <begin position="199"/>
        <end position="227"/>
    </location>
</feature>
<keyword evidence="1" id="KW-0175">Coiled coil</keyword>
<dbReference type="EMBL" id="CAKKNE010000003">
    <property type="protein sequence ID" value="CAH0372355.1"/>
    <property type="molecule type" value="Genomic_DNA"/>
</dbReference>
<gene>
    <name evidence="3" type="ORF">PCAL00307_LOCUS18101</name>
    <name evidence="4" type="ORF">PECAL_3P23430</name>
</gene>
<dbReference type="EMBL" id="HBIW01020997">
    <property type="protein sequence ID" value="CAE0702656.1"/>
    <property type="molecule type" value="Transcribed_RNA"/>
</dbReference>
<proteinExistence type="predicted"/>
<name>A0A7S4A3W7_9STRA</name>
<evidence type="ECO:0000313" key="5">
    <source>
        <dbReference type="Proteomes" id="UP000789595"/>
    </source>
</evidence>
<feature type="compositionally biased region" description="Polar residues" evidence="2">
    <location>
        <begin position="47"/>
        <end position="63"/>
    </location>
</feature>
<evidence type="ECO:0000256" key="2">
    <source>
        <dbReference type="SAM" id="MobiDB-lite"/>
    </source>
</evidence>
<dbReference type="AlphaFoldDB" id="A0A7S4A3W7"/>
<reference evidence="4" key="2">
    <citation type="submission" date="2021-11" db="EMBL/GenBank/DDBJ databases">
        <authorList>
            <consortium name="Genoscope - CEA"/>
            <person name="William W."/>
        </authorList>
    </citation>
    <scope>NUCLEOTIDE SEQUENCE</scope>
</reference>
<feature type="compositionally biased region" description="Polar residues" evidence="2">
    <location>
        <begin position="104"/>
        <end position="121"/>
    </location>
</feature>
<organism evidence="3">
    <name type="scientific">Pelagomonas calceolata</name>
    <dbReference type="NCBI Taxonomy" id="35677"/>
    <lineage>
        <taxon>Eukaryota</taxon>
        <taxon>Sar</taxon>
        <taxon>Stramenopiles</taxon>
        <taxon>Ochrophyta</taxon>
        <taxon>Pelagophyceae</taxon>
        <taxon>Pelagomonadales</taxon>
        <taxon>Pelagomonadaceae</taxon>
        <taxon>Pelagomonas</taxon>
    </lineage>
</organism>
<feature type="coiled-coil region" evidence="1">
    <location>
        <begin position="369"/>
        <end position="425"/>
    </location>
</feature>
<accession>A0A7S4A3W7</accession>
<keyword evidence="5" id="KW-1185">Reference proteome</keyword>